<organism evidence="2 3">
    <name type="scientific">Saccharomycodes ludwigii</name>
    <dbReference type="NCBI Taxonomy" id="36035"/>
    <lineage>
        <taxon>Eukaryota</taxon>
        <taxon>Fungi</taxon>
        <taxon>Dikarya</taxon>
        <taxon>Ascomycota</taxon>
        <taxon>Saccharomycotina</taxon>
        <taxon>Saccharomycetes</taxon>
        <taxon>Saccharomycodales</taxon>
        <taxon>Saccharomycodaceae</taxon>
        <taxon>Saccharomycodes</taxon>
    </lineage>
</organism>
<dbReference type="GO" id="GO:0008677">
    <property type="term" value="F:2-dehydropantoate 2-reductase activity"/>
    <property type="evidence" value="ECO:0007669"/>
    <property type="project" value="TreeGrafter"/>
</dbReference>
<gene>
    <name evidence="2" type="ORF">SCODWIG_00058</name>
</gene>
<keyword evidence="3" id="KW-1185">Reference proteome</keyword>
<dbReference type="OrthoDB" id="73846at2759"/>
<dbReference type="PANTHER" id="PTHR43765:SF4">
    <property type="entry name" value="CYTOCHROME B TRANSLATIONAL ACTIVATOR PROTEIN CBS2"/>
    <property type="match status" value="1"/>
</dbReference>
<dbReference type="PANTHER" id="PTHR43765">
    <property type="entry name" value="2-DEHYDROPANTOATE 2-REDUCTASE-RELATED"/>
    <property type="match status" value="1"/>
</dbReference>
<dbReference type="Gene3D" id="1.10.1040.10">
    <property type="entry name" value="N-(1-d-carboxylethyl)-l-norvaline Dehydrogenase, domain 2"/>
    <property type="match status" value="1"/>
</dbReference>
<evidence type="ECO:0000259" key="1">
    <source>
        <dbReference type="Pfam" id="PF08546"/>
    </source>
</evidence>
<dbReference type="VEuPathDB" id="FungiDB:SCODWIG_00058"/>
<dbReference type="EMBL" id="UFAJ01000004">
    <property type="protein sequence ID" value="SSD58297.1"/>
    <property type="molecule type" value="Genomic_DNA"/>
</dbReference>
<dbReference type="InterPro" id="IPR050838">
    <property type="entry name" value="Ketopantoate_reductase"/>
</dbReference>
<dbReference type="Proteomes" id="UP000262825">
    <property type="component" value="Unassembled WGS sequence"/>
</dbReference>
<evidence type="ECO:0000313" key="3">
    <source>
        <dbReference type="Proteomes" id="UP000262825"/>
    </source>
</evidence>
<dbReference type="InterPro" id="IPR013328">
    <property type="entry name" value="6PGD_dom2"/>
</dbReference>
<dbReference type="GO" id="GO:0005739">
    <property type="term" value="C:mitochondrion"/>
    <property type="evidence" value="ECO:0007669"/>
    <property type="project" value="TreeGrafter"/>
</dbReference>
<reference evidence="3" key="1">
    <citation type="submission" date="2018-06" db="EMBL/GenBank/DDBJ databases">
        <authorList>
            <person name="Guldener U."/>
        </authorList>
    </citation>
    <scope>NUCLEOTIDE SEQUENCE [LARGE SCALE GENOMIC DNA]</scope>
    <source>
        <strain evidence="3">UTAD17</strain>
    </source>
</reference>
<sequence>MSVPRVYSLGNTPILSYLTLCLANYSKQQKTVPNIILLLQDKKKVQRFLQNESHLELVDDMGNTVFKKQFMASCEPPKYANGEFAELNNLLISENSFLAYKHNLHKYKSSLLKANCDNSTNNILLLNPPLSVVQAYKDFFEENALVDKGRTPNLLIGRATPPHAISSRSEFVSSQSITVKLINLEIINVFHNELDTAQCELFKIINETSKEIPDKLMTSTKSYNDYLIDTLEKIVVQSCFGPMSLLLDANNKQLKATKYLYEPIWRKLCSESSQILTAAYPQFTSRFTSERLFDLCLFELAKLSSNKRNPMLKSLKTNSETNIDHVNGLLVRMAENLKMPCTMHKTIYRLAKANIKAHRLENRLKH</sequence>
<protein>
    <recommendedName>
        <fullName evidence="1">Ketopantoate reductase C-terminal domain-containing protein</fullName>
    </recommendedName>
</protein>
<dbReference type="InterPro" id="IPR013752">
    <property type="entry name" value="KPA_reductase"/>
</dbReference>
<dbReference type="InterPro" id="IPR008927">
    <property type="entry name" value="6-PGluconate_DH-like_C_sf"/>
</dbReference>
<feature type="domain" description="Ketopantoate reductase C-terminal" evidence="1">
    <location>
        <begin position="230"/>
        <end position="353"/>
    </location>
</feature>
<name>A0A376B0V0_9ASCO</name>
<dbReference type="SUPFAM" id="SSF48179">
    <property type="entry name" value="6-phosphogluconate dehydrogenase C-terminal domain-like"/>
    <property type="match status" value="1"/>
</dbReference>
<dbReference type="Pfam" id="PF08546">
    <property type="entry name" value="ApbA_C"/>
    <property type="match status" value="1"/>
</dbReference>
<dbReference type="AlphaFoldDB" id="A0A376B0V0"/>
<proteinExistence type="predicted"/>
<dbReference type="GO" id="GO:0050661">
    <property type="term" value="F:NADP binding"/>
    <property type="evidence" value="ECO:0007669"/>
    <property type="project" value="TreeGrafter"/>
</dbReference>
<evidence type="ECO:0000313" key="2">
    <source>
        <dbReference type="EMBL" id="SSD58297.1"/>
    </source>
</evidence>
<accession>A0A376B0V0</accession>